<dbReference type="InterPro" id="IPR011050">
    <property type="entry name" value="Pectin_lyase_fold/virulence"/>
</dbReference>
<dbReference type="AlphaFoldDB" id="D7FHJ7"/>
<evidence type="ECO:0000313" key="3">
    <source>
        <dbReference type="Proteomes" id="UP000002630"/>
    </source>
</evidence>
<dbReference type="Proteomes" id="UP000002630">
    <property type="component" value="Unassembled WGS sequence"/>
</dbReference>
<dbReference type="OrthoDB" id="10396444at2759"/>
<proteinExistence type="predicted"/>
<name>D7FHJ7_ECTSI</name>
<reference evidence="2 3" key="1">
    <citation type="journal article" date="2010" name="Nature">
        <title>The Ectocarpus genome and the independent evolution of multicellularity in brown algae.</title>
        <authorList>
            <person name="Cock J.M."/>
            <person name="Sterck L."/>
            <person name="Rouze P."/>
            <person name="Scornet D."/>
            <person name="Allen A.E."/>
            <person name="Amoutzias G."/>
            <person name="Anthouard V."/>
            <person name="Artiguenave F."/>
            <person name="Aury J.M."/>
            <person name="Badger J.H."/>
            <person name="Beszteri B."/>
            <person name="Billiau K."/>
            <person name="Bonnet E."/>
            <person name="Bothwell J.H."/>
            <person name="Bowler C."/>
            <person name="Boyen C."/>
            <person name="Brownlee C."/>
            <person name="Carrano C.J."/>
            <person name="Charrier B."/>
            <person name="Cho G.Y."/>
            <person name="Coelho S.M."/>
            <person name="Collen J."/>
            <person name="Corre E."/>
            <person name="Da Silva C."/>
            <person name="Delage L."/>
            <person name="Delaroque N."/>
            <person name="Dittami S.M."/>
            <person name="Doulbeau S."/>
            <person name="Elias M."/>
            <person name="Farnham G."/>
            <person name="Gachon C.M."/>
            <person name="Gschloessl B."/>
            <person name="Heesch S."/>
            <person name="Jabbari K."/>
            <person name="Jubin C."/>
            <person name="Kawai H."/>
            <person name="Kimura K."/>
            <person name="Kloareg B."/>
            <person name="Kupper F.C."/>
            <person name="Lang D."/>
            <person name="Le Bail A."/>
            <person name="Leblanc C."/>
            <person name="Lerouge P."/>
            <person name="Lohr M."/>
            <person name="Lopez P.J."/>
            <person name="Martens C."/>
            <person name="Maumus F."/>
            <person name="Michel G."/>
            <person name="Miranda-Saavedra D."/>
            <person name="Morales J."/>
            <person name="Moreau H."/>
            <person name="Motomura T."/>
            <person name="Nagasato C."/>
            <person name="Napoli C.A."/>
            <person name="Nelson D.R."/>
            <person name="Nyvall-Collen P."/>
            <person name="Peters A.F."/>
            <person name="Pommier C."/>
            <person name="Potin P."/>
            <person name="Poulain J."/>
            <person name="Quesneville H."/>
            <person name="Read B."/>
            <person name="Rensing S.A."/>
            <person name="Ritter A."/>
            <person name="Rousvoal S."/>
            <person name="Samanta M."/>
            <person name="Samson G."/>
            <person name="Schroeder D.C."/>
            <person name="Segurens B."/>
            <person name="Strittmatter M."/>
            <person name="Tonon T."/>
            <person name="Tregear J.W."/>
            <person name="Valentin K."/>
            <person name="von Dassow P."/>
            <person name="Yamagishi T."/>
            <person name="Van de Peer Y."/>
            <person name="Wincker P."/>
        </authorList>
    </citation>
    <scope>NUCLEOTIDE SEQUENCE [LARGE SCALE GENOMIC DNA]</scope>
    <source>
        <strain evidence="3">Ec32 / CCAP1310/4</strain>
    </source>
</reference>
<dbReference type="InParanoid" id="D7FHJ7"/>
<feature type="compositionally biased region" description="Polar residues" evidence="1">
    <location>
        <begin position="7"/>
        <end position="16"/>
    </location>
</feature>
<keyword evidence="3" id="KW-1185">Reference proteome</keyword>
<gene>
    <name evidence="2" type="ORF">Esi_1081_0001</name>
</gene>
<evidence type="ECO:0000313" key="2">
    <source>
        <dbReference type="EMBL" id="CBJ34133.1"/>
    </source>
</evidence>
<dbReference type="SUPFAM" id="SSF51126">
    <property type="entry name" value="Pectin lyase-like"/>
    <property type="match status" value="1"/>
</dbReference>
<sequence>MAVTPNLRRQQQQPYQETAKPVSKNSTVTGAAAATAARLATAALALTAASAATYEVSPDGDPMTLTAALEVAGAGDTISLGDGIYREPLVTMKAGVEGNPLVIEGGRDAVVNYYTGDKSIMWSQKVVDIRHSWVTLRANANAHKKRTRRRNR</sequence>
<protein>
    <submittedName>
        <fullName evidence="2">EsV-1-164</fullName>
    </submittedName>
</protein>
<accession>D7FHJ7</accession>
<feature type="region of interest" description="Disordered" evidence="1">
    <location>
        <begin position="1"/>
        <end position="26"/>
    </location>
</feature>
<dbReference type="Gene3D" id="2.160.20.10">
    <property type="entry name" value="Single-stranded right-handed beta-helix, Pectin lyase-like"/>
    <property type="match status" value="1"/>
</dbReference>
<organism evidence="2 3">
    <name type="scientific">Ectocarpus siliculosus</name>
    <name type="common">Brown alga</name>
    <name type="synonym">Conferva siliculosa</name>
    <dbReference type="NCBI Taxonomy" id="2880"/>
    <lineage>
        <taxon>Eukaryota</taxon>
        <taxon>Sar</taxon>
        <taxon>Stramenopiles</taxon>
        <taxon>Ochrophyta</taxon>
        <taxon>PX clade</taxon>
        <taxon>Phaeophyceae</taxon>
        <taxon>Ectocarpales</taxon>
        <taxon>Ectocarpaceae</taxon>
        <taxon>Ectocarpus</taxon>
    </lineage>
</organism>
<dbReference type="InterPro" id="IPR012334">
    <property type="entry name" value="Pectin_lyas_fold"/>
</dbReference>
<dbReference type="EMBL" id="FN649760">
    <property type="protein sequence ID" value="CBJ34133.1"/>
    <property type="molecule type" value="Genomic_DNA"/>
</dbReference>
<evidence type="ECO:0000256" key="1">
    <source>
        <dbReference type="SAM" id="MobiDB-lite"/>
    </source>
</evidence>